<protein>
    <submittedName>
        <fullName evidence="1">Uncharacterized protein</fullName>
    </submittedName>
</protein>
<dbReference type="Proteomes" id="UP001331561">
    <property type="component" value="Unassembled WGS sequence"/>
</dbReference>
<evidence type="ECO:0000313" key="1">
    <source>
        <dbReference type="EMBL" id="MEC5387997.1"/>
    </source>
</evidence>
<gene>
    <name evidence="1" type="ORF">VVD49_19855</name>
</gene>
<sequence>MERATVTLLTDPSLFALTPDSATKKLAKFGRLQEDTRAGSTASGTAVRTFFIELKPFGRRAAVFFDRSSSQLTNITLMFSPEDRIDAARVRAALARSLGAAKESSPAGGNRVVWWDGADGRRVQLMLDPAGIEPAQLYIASVGREISK</sequence>
<keyword evidence="2" id="KW-1185">Reference proteome</keyword>
<dbReference type="RefSeq" id="WP_327600969.1">
    <property type="nucleotide sequence ID" value="NZ_JAYXHS010000004.1"/>
</dbReference>
<reference evidence="1 2" key="1">
    <citation type="submission" date="2024-01" db="EMBL/GenBank/DDBJ databases">
        <title>Uliginosibacterium soil sp. nov.</title>
        <authorList>
            <person name="Lv Y."/>
        </authorList>
    </citation>
    <scope>NUCLEOTIDE SEQUENCE [LARGE SCALE GENOMIC DNA]</scope>
    <source>
        <strain evidence="1 2">H3</strain>
    </source>
</reference>
<comment type="caution">
    <text evidence="1">The sequence shown here is derived from an EMBL/GenBank/DDBJ whole genome shotgun (WGS) entry which is preliminary data.</text>
</comment>
<name>A0ABU6K916_9RHOO</name>
<organism evidence="1 2">
    <name type="scientific">Uliginosibacterium silvisoli</name>
    <dbReference type="NCBI Taxonomy" id="3114758"/>
    <lineage>
        <taxon>Bacteria</taxon>
        <taxon>Pseudomonadati</taxon>
        <taxon>Pseudomonadota</taxon>
        <taxon>Betaproteobacteria</taxon>
        <taxon>Rhodocyclales</taxon>
        <taxon>Zoogloeaceae</taxon>
        <taxon>Uliginosibacterium</taxon>
    </lineage>
</organism>
<dbReference type="EMBL" id="JAYXHS010000004">
    <property type="protein sequence ID" value="MEC5387997.1"/>
    <property type="molecule type" value="Genomic_DNA"/>
</dbReference>
<accession>A0ABU6K916</accession>
<proteinExistence type="predicted"/>
<evidence type="ECO:0000313" key="2">
    <source>
        <dbReference type="Proteomes" id="UP001331561"/>
    </source>
</evidence>